<dbReference type="KEGG" id="oat:OAN307_c43110"/>
<evidence type="ECO:0000256" key="5">
    <source>
        <dbReference type="ARBA" id="ARBA00022764"/>
    </source>
</evidence>
<organism evidence="7 8">
    <name type="scientific">Octadecabacter antarcticus 307</name>
    <dbReference type="NCBI Taxonomy" id="391626"/>
    <lineage>
        <taxon>Bacteria</taxon>
        <taxon>Pseudomonadati</taxon>
        <taxon>Pseudomonadota</taxon>
        <taxon>Alphaproteobacteria</taxon>
        <taxon>Rhodobacterales</taxon>
        <taxon>Roseobacteraceae</taxon>
        <taxon>Octadecabacter</taxon>
    </lineage>
</organism>
<comment type="similarity">
    <text evidence="2">Belongs to the bacterial solute-binding protein 1 family.</text>
</comment>
<dbReference type="PANTHER" id="PTHR30006:SF3">
    <property type="entry name" value="THIAMINE-BINDING PERIPLASMIC PROTEIN"/>
    <property type="match status" value="1"/>
</dbReference>
<evidence type="ECO:0000256" key="1">
    <source>
        <dbReference type="ARBA" id="ARBA00004418"/>
    </source>
</evidence>
<dbReference type="Pfam" id="PF13416">
    <property type="entry name" value="SBP_bac_8"/>
    <property type="match status" value="1"/>
</dbReference>
<dbReference type="Proteomes" id="UP000005307">
    <property type="component" value="Chromosome"/>
</dbReference>
<dbReference type="Gene3D" id="3.40.190.10">
    <property type="entry name" value="Periplasmic binding protein-like II"/>
    <property type="match status" value="2"/>
</dbReference>
<gene>
    <name evidence="7" type="ORF">OAN307_c43110</name>
</gene>
<evidence type="ECO:0000256" key="6">
    <source>
        <dbReference type="SAM" id="SignalP"/>
    </source>
</evidence>
<keyword evidence="4 6" id="KW-0732">Signal</keyword>
<keyword evidence="8" id="KW-1185">Reference proteome</keyword>
<dbReference type="AlphaFoldDB" id="M9RBY8"/>
<accession>M9RBY8</accession>
<reference evidence="7 8" key="1">
    <citation type="journal article" date="2013" name="PLoS ONE">
        <title>Poles Apart: Arctic and Antarctic Octadecabacter strains Share High Genome Plasticity and a New Type of Xanthorhodopsin.</title>
        <authorList>
            <person name="Vollmers J."/>
            <person name="Voget S."/>
            <person name="Dietrich S."/>
            <person name="Gollnow K."/>
            <person name="Smits M."/>
            <person name="Meyer K."/>
            <person name="Brinkhoff T."/>
            <person name="Simon M."/>
            <person name="Daniel R."/>
        </authorList>
    </citation>
    <scope>NUCLEOTIDE SEQUENCE [LARGE SCALE GENOMIC DNA]</scope>
    <source>
        <strain evidence="7 8">307</strain>
    </source>
</reference>
<evidence type="ECO:0000256" key="2">
    <source>
        <dbReference type="ARBA" id="ARBA00008520"/>
    </source>
</evidence>
<dbReference type="InterPro" id="IPR006059">
    <property type="entry name" value="SBP"/>
</dbReference>
<feature type="signal peptide" evidence="6">
    <location>
        <begin position="1"/>
        <end position="37"/>
    </location>
</feature>
<comment type="subcellular location">
    <subcellularLocation>
        <location evidence="1">Periplasm</location>
    </subcellularLocation>
</comment>
<sequence length="364" mass="39575">MGKLGPNKMPGHDKEKPMKKHLTLLATLALTAGPLMAQDLTVTSFGGAYGAAQQEHMIDPFMAETGVNVLFEDYGGGIAEMKAQFEAGNILWDVVDIEVIDLERACAEGYLEILDHSVLPAGDDGVAAADDFIPDALANECGVGNIVWSVVFATNTDNGPGPTTMAEFFDVEAFPGNRGLRKRPQVNMEWALIADGVAREDVYELLATEEGQARAFAKLDTIKDDIVWYDSWSQAPVLLNDGGAAMVQSANGRIFAVIEEDGAPFEIVWDSHVYDLDVWAIMRGTENLDLAMQFIQSATRTVPLSGMQDVAYGPTRRSAQALLSDEVKENLPTAHLDVGLKADGIFWADFGESLGEKFNEWLLQ</sequence>
<evidence type="ECO:0000256" key="4">
    <source>
        <dbReference type="ARBA" id="ARBA00022729"/>
    </source>
</evidence>
<dbReference type="HOGENOM" id="CLU_026974_8_0_5"/>
<evidence type="ECO:0000256" key="3">
    <source>
        <dbReference type="ARBA" id="ARBA00022448"/>
    </source>
</evidence>
<keyword evidence="3" id="KW-0813">Transport</keyword>
<feature type="chain" id="PRO_5004102425" evidence="6">
    <location>
        <begin position="38"/>
        <end position="364"/>
    </location>
</feature>
<dbReference type="eggNOG" id="COG0687">
    <property type="taxonomic scope" value="Bacteria"/>
</dbReference>
<dbReference type="GO" id="GO:0030288">
    <property type="term" value="C:outer membrane-bounded periplasmic space"/>
    <property type="evidence" value="ECO:0007669"/>
    <property type="project" value="TreeGrafter"/>
</dbReference>
<dbReference type="GO" id="GO:0015888">
    <property type="term" value="P:thiamine transport"/>
    <property type="evidence" value="ECO:0007669"/>
    <property type="project" value="TreeGrafter"/>
</dbReference>
<evidence type="ECO:0000313" key="8">
    <source>
        <dbReference type="Proteomes" id="UP000005307"/>
    </source>
</evidence>
<dbReference type="STRING" id="391626.OAN307_c43110"/>
<proteinExistence type="inferred from homology"/>
<name>M9RBY8_9RHOB</name>
<keyword evidence="5" id="KW-0574">Periplasm</keyword>
<dbReference type="CDD" id="cd13589">
    <property type="entry name" value="PBP2_polyamine_RpCGA009"/>
    <property type="match status" value="1"/>
</dbReference>
<protein>
    <submittedName>
        <fullName evidence="7">Putative polyamine ABC-transporter periplasmatic solute-binding protein</fullName>
    </submittedName>
</protein>
<dbReference type="EMBL" id="CP003740">
    <property type="protein sequence ID" value="AGI69697.1"/>
    <property type="molecule type" value="Genomic_DNA"/>
</dbReference>
<dbReference type="GO" id="GO:0030975">
    <property type="term" value="F:thiamine binding"/>
    <property type="evidence" value="ECO:0007669"/>
    <property type="project" value="TreeGrafter"/>
</dbReference>
<dbReference type="GO" id="GO:0030976">
    <property type="term" value="F:thiamine pyrophosphate binding"/>
    <property type="evidence" value="ECO:0007669"/>
    <property type="project" value="TreeGrafter"/>
</dbReference>
<dbReference type="PANTHER" id="PTHR30006">
    <property type="entry name" value="THIAMINE-BINDING PERIPLASMIC PROTEIN-RELATED"/>
    <property type="match status" value="1"/>
</dbReference>
<dbReference type="SUPFAM" id="SSF53850">
    <property type="entry name" value="Periplasmic binding protein-like II"/>
    <property type="match status" value="1"/>
</dbReference>
<evidence type="ECO:0000313" key="7">
    <source>
        <dbReference type="EMBL" id="AGI69697.1"/>
    </source>
</evidence>